<keyword evidence="2" id="KW-1185">Reference proteome</keyword>
<accession>A0ABP9KUD8</accession>
<evidence type="ECO:0008006" key="3">
    <source>
        <dbReference type="Google" id="ProtNLM"/>
    </source>
</evidence>
<dbReference type="RefSeq" id="WP_346034114.1">
    <property type="nucleotide sequence ID" value="NZ_BAABHV010000028.1"/>
</dbReference>
<evidence type="ECO:0000313" key="1">
    <source>
        <dbReference type="EMBL" id="GAA5063189.1"/>
    </source>
</evidence>
<name>A0ABP9KUD8_9SPHN</name>
<dbReference type="EMBL" id="BAABHV010000028">
    <property type="protein sequence ID" value="GAA5063189.1"/>
    <property type="molecule type" value="Genomic_DNA"/>
</dbReference>
<evidence type="ECO:0000313" key="2">
    <source>
        <dbReference type="Proteomes" id="UP001500518"/>
    </source>
</evidence>
<organism evidence="1 2">
    <name type="scientific">Erythrobacter westpacificensis</name>
    <dbReference type="NCBI Taxonomy" id="1055231"/>
    <lineage>
        <taxon>Bacteria</taxon>
        <taxon>Pseudomonadati</taxon>
        <taxon>Pseudomonadota</taxon>
        <taxon>Alphaproteobacteria</taxon>
        <taxon>Sphingomonadales</taxon>
        <taxon>Erythrobacteraceae</taxon>
        <taxon>Erythrobacter/Porphyrobacter group</taxon>
        <taxon>Erythrobacter</taxon>
    </lineage>
</organism>
<comment type="caution">
    <text evidence="1">The sequence shown here is derived from an EMBL/GenBank/DDBJ whole genome shotgun (WGS) entry which is preliminary data.</text>
</comment>
<dbReference type="Proteomes" id="UP001500518">
    <property type="component" value="Unassembled WGS sequence"/>
</dbReference>
<proteinExistence type="predicted"/>
<reference evidence="2" key="1">
    <citation type="journal article" date="2019" name="Int. J. Syst. Evol. Microbiol.">
        <title>The Global Catalogue of Microorganisms (GCM) 10K type strain sequencing project: providing services to taxonomists for standard genome sequencing and annotation.</title>
        <authorList>
            <consortium name="The Broad Institute Genomics Platform"/>
            <consortium name="The Broad Institute Genome Sequencing Center for Infectious Disease"/>
            <person name="Wu L."/>
            <person name="Ma J."/>
        </authorList>
    </citation>
    <scope>NUCLEOTIDE SEQUENCE [LARGE SCALE GENOMIC DNA]</scope>
    <source>
        <strain evidence="2">JCM 18014</strain>
    </source>
</reference>
<protein>
    <recommendedName>
        <fullName evidence="3">WG repeat-containing protein</fullName>
    </recommendedName>
</protein>
<sequence>MKLHHPLTRLPYIRLEDGSVQVGDKEHGIGIFDRHGNWISGERKQADGMLCLYVSDAYLQPYNREFDHDQKDDHS</sequence>
<gene>
    <name evidence="1" type="ORF">GCM10023208_34190</name>
</gene>